<dbReference type="eggNOG" id="ENOG503367V">
    <property type="taxonomic scope" value="Bacteria"/>
</dbReference>
<evidence type="ECO:0000313" key="2">
    <source>
        <dbReference type="EMBL" id="EET58330.1"/>
    </source>
</evidence>
<dbReference type="AlphaFoldDB" id="C6LM18"/>
<organism evidence="2 3">
    <name type="scientific">Marvinbryantia formatexigens DSM 14469</name>
    <dbReference type="NCBI Taxonomy" id="478749"/>
    <lineage>
        <taxon>Bacteria</taxon>
        <taxon>Bacillati</taxon>
        <taxon>Bacillota</taxon>
        <taxon>Clostridia</taxon>
        <taxon>Lachnospirales</taxon>
        <taxon>Lachnospiraceae</taxon>
        <taxon>Marvinbryantia</taxon>
    </lineage>
</organism>
<evidence type="ECO:0000256" key="1">
    <source>
        <dbReference type="SAM" id="MobiDB-lite"/>
    </source>
</evidence>
<feature type="region of interest" description="Disordered" evidence="1">
    <location>
        <begin position="81"/>
        <end position="114"/>
    </location>
</feature>
<gene>
    <name evidence="2" type="ORF">BRYFOR_09717</name>
</gene>
<sequence>MRMAKKNPNIFTIGFKKRNPNHQRVVEILNHTDEKAELIVTAILCYMGEDDKVAAGGADIENFLPMIENLIQTEVQKALQKYDDSANSTVPEREASGESVPDISGEGTPPSINENIMKNITSAMNAFRRT</sequence>
<dbReference type="Proteomes" id="UP000005561">
    <property type="component" value="Unassembled WGS sequence"/>
</dbReference>
<dbReference type="STRING" id="168384.SAMN05660368_04167"/>
<name>C6LM18_9FIRM</name>
<comment type="caution">
    <text evidence="2">The sequence shown here is derived from an EMBL/GenBank/DDBJ whole genome shotgun (WGS) entry which is preliminary data.</text>
</comment>
<dbReference type="EMBL" id="ACCL02000036">
    <property type="protein sequence ID" value="EET58330.1"/>
    <property type="molecule type" value="Genomic_DNA"/>
</dbReference>
<reference evidence="2" key="1">
    <citation type="submission" date="2009-07" db="EMBL/GenBank/DDBJ databases">
        <authorList>
            <person name="Weinstock G."/>
            <person name="Sodergren E."/>
            <person name="Clifton S."/>
            <person name="Fulton L."/>
            <person name="Fulton B."/>
            <person name="Courtney L."/>
            <person name="Fronick C."/>
            <person name="Harrison M."/>
            <person name="Strong C."/>
            <person name="Farmer C."/>
            <person name="Delahaunty K."/>
            <person name="Markovic C."/>
            <person name="Hall O."/>
            <person name="Minx P."/>
            <person name="Tomlinson C."/>
            <person name="Mitreva M."/>
            <person name="Nelson J."/>
            <person name="Hou S."/>
            <person name="Wollam A."/>
            <person name="Pepin K.H."/>
            <person name="Johnson M."/>
            <person name="Bhonagiri V."/>
            <person name="Nash W.E."/>
            <person name="Warren W."/>
            <person name="Chinwalla A."/>
            <person name="Mardis E.R."/>
            <person name="Wilson R.K."/>
        </authorList>
    </citation>
    <scope>NUCLEOTIDE SEQUENCE [LARGE SCALE GENOMIC DNA]</scope>
    <source>
        <strain evidence="2">DSM 14469</strain>
    </source>
</reference>
<keyword evidence="3" id="KW-1185">Reference proteome</keyword>
<accession>C6LM18</accession>
<protein>
    <submittedName>
        <fullName evidence="2">Uncharacterized protein</fullName>
    </submittedName>
</protein>
<evidence type="ECO:0000313" key="3">
    <source>
        <dbReference type="Proteomes" id="UP000005561"/>
    </source>
</evidence>
<proteinExistence type="predicted"/>